<sequence length="169" mass="16744">MAQLSKDPKCKNVHQFQGTLADSRNATLAVTGVGGPAVVTTAAAALELIPLAARGVNVLSKSSAEQAWTSLSAVEKSVGLSAAVSGTTQIMQNGRVNACAFGVDMVTGAAGSGLTKLGSQAGLSVGSRAMSDYMCQGKSITETLKGVPGNALGTAVGFEVGKTGVGDIS</sequence>
<evidence type="ECO:0000313" key="2">
    <source>
        <dbReference type="Proteomes" id="UP000234781"/>
    </source>
</evidence>
<gene>
    <name evidence="1" type="ORF">CYJ98_003750</name>
</gene>
<keyword evidence="2" id="KW-1185">Reference proteome</keyword>
<evidence type="ECO:0000313" key="1">
    <source>
        <dbReference type="EMBL" id="WOS98781.1"/>
    </source>
</evidence>
<name>A0A9X7F677_NEIPE</name>
<reference evidence="2" key="1">
    <citation type="submission" date="2017-12" db="EMBL/GenBank/DDBJ databases">
        <title>Phylogenetic diversity of female urinary microbiome.</title>
        <authorList>
            <person name="Thomas-White K."/>
            <person name="Wolfe A.J."/>
        </authorList>
    </citation>
    <scope>NUCLEOTIDE SEQUENCE [LARGE SCALE GENOMIC DNA]</scope>
    <source>
        <strain evidence="2">UMB0023</strain>
    </source>
</reference>
<dbReference type="Proteomes" id="UP000234781">
    <property type="component" value="Chromosome"/>
</dbReference>
<dbReference type="RefSeq" id="WP_101756348.1">
    <property type="nucleotide sequence ID" value="NZ_CP136962.1"/>
</dbReference>
<protein>
    <submittedName>
        <fullName evidence="1">Uncharacterized protein</fullName>
    </submittedName>
</protein>
<dbReference type="EMBL" id="CP136962">
    <property type="protein sequence ID" value="WOS98781.1"/>
    <property type="molecule type" value="Genomic_DNA"/>
</dbReference>
<proteinExistence type="predicted"/>
<accession>A0A9X7F677</accession>
<dbReference type="AlphaFoldDB" id="A0A9X7F677"/>
<organism evidence="1 2">
    <name type="scientific">Neisseria perflava</name>
    <dbReference type="NCBI Taxonomy" id="33053"/>
    <lineage>
        <taxon>Bacteria</taxon>
        <taxon>Pseudomonadati</taxon>
        <taxon>Pseudomonadota</taxon>
        <taxon>Betaproteobacteria</taxon>
        <taxon>Neisseriales</taxon>
        <taxon>Neisseriaceae</taxon>
        <taxon>Neisseria</taxon>
    </lineage>
</organism>